<keyword evidence="2" id="KW-1185">Reference proteome</keyword>
<sequence>MQSLRINQGDLIELTGKQQKSAQIKWFKQHLFVDLTCDSQGPIINKAIYDELLKKRYGLLSIVPAETKRPQVALRAKHG</sequence>
<dbReference type="AlphaFoldDB" id="A0A7G3G8C9"/>
<accession>A0A7G3G8C9</accession>
<proteinExistence type="predicted"/>
<evidence type="ECO:0000313" key="1">
    <source>
        <dbReference type="EMBL" id="QBC43581.1"/>
    </source>
</evidence>
<dbReference type="Proteomes" id="UP000515917">
    <property type="component" value="Chromosome"/>
</dbReference>
<gene>
    <name evidence="1" type="ORF">C1H71_08530</name>
</gene>
<dbReference type="KEGG" id="ifl:C1H71_08530"/>
<evidence type="ECO:0000313" key="2">
    <source>
        <dbReference type="Proteomes" id="UP000515917"/>
    </source>
</evidence>
<name>A0A7G3G8C9_9NEIS</name>
<reference evidence="1 2" key="1">
    <citation type="submission" date="2018-01" db="EMBL/GenBank/DDBJ databases">
        <title>Genome sequence of Iodobacter sp. strain PCH194 isolated from Indian Trans-Himalaya.</title>
        <authorList>
            <person name="Kumar V."/>
            <person name="Thakur V."/>
            <person name="Kumar S."/>
            <person name="Singh D."/>
        </authorList>
    </citation>
    <scope>NUCLEOTIDE SEQUENCE [LARGE SCALE GENOMIC DNA]</scope>
    <source>
        <strain evidence="1 2">PCH194</strain>
    </source>
</reference>
<dbReference type="RefSeq" id="WP_130106159.1">
    <property type="nucleotide sequence ID" value="NZ_CP025781.1"/>
</dbReference>
<dbReference type="EMBL" id="CP025781">
    <property type="protein sequence ID" value="QBC43581.1"/>
    <property type="molecule type" value="Genomic_DNA"/>
</dbReference>
<protein>
    <submittedName>
        <fullName evidence="1">Uncharacterized protein</fullName>
    </submittedName>
</protein>
<organism evidence="1 2">
    <name type="scientific">Iodobacter fluviatilis</name>
    <dbReference type="NCBI Taxonomy" id="537"/>
    <lineage>
        <taxon>Bacteria</taxon>
        <taxon>Pseudomonadati</taxon>
        <taxon>Pseudomonadota</taxon>
        <taxon>Betaproteobacteria</taxon>
        <taxon>Neisseriales</taxon>
        <taxon>Chitinibacteraceae</taxon>
        <taxon>Iodobacter</taxon>
    </lineage>
</organism>